<sequence>MNPYVLLGAGVLWLASAAGAFWYGTGVGRDGEIAKQSAVDKATVETRKLAMEGAADAISKIVVRNTTVQGRVETIVRDNPVYRDCRHDPDQLRNINEAITGRAGATGDSVVSGADPAQ</sequence>
<name>A0ABZ1UH97_9BURK</name>
<accession>A0ABZ1UH97</accession>
<proteinExistence type="predicted"/>
<keyword evidence="2" id="KW-1185">Reference proteome</keyword>
<evidence type="ECO:0008006" key="3">
    <source>
        <dbReference type="Google" id="ProtNLM"/>
    </source>
</evidence>
<evidence type="ECO:0000313" key="1">
    <source>
        <dbReference type="EMBL" id="WUR11929.1"/>
    </source>
</evidence>
<organism evidence="1 2">
    <name type="scientific">[Empedobacter] haloabium</name>
    <dbReference type="NCBI Taxonomy" id="592317"/>
    <lineage>
        <taxon>Bacteria</taxon>
        <taxon>Pseudomonadati</taxon>
        <taxon>Pseudomonadota</taxon>
        <taxon>Betaproteobacteria</taxon>
        <taxon>Burkholderiales</taxon>
        <taxon>Oxalobacteraceae</taxon>
        <taxon>Telluria group</taxon>
        <taxon>Telluria group incertae sedis</taxon>
    </lineage>
</organism>
<dbReference type="EMBL" id="CP136508">
    <property type="protein sequence ID" value="WUR11929.1"/>
    <property type="molecule type" value="Genomic_DNA"/>
</dbReference>
<gene>
    <name evidence="1" type="ORF">E7V67_019815</name>
</gene>
<dbReference type="Proteomes" id="UP000321323">
    <property type="component" value="Chromosome"/>
</dbReference>
<reference evidence="1 2" key="1">
    <citation type="journal article" date="2019" name="Int. J. Syst. Evol. Microbiol.">
        <title>The Draft Whole-Genome Sequence of the Antibiotic Producer Empedobacter haloabium ATCC 31962 Provides Indications for Its Taxonomic Reclassification.</title>
        <authorList>
            <person name="Miess H."/>
            <person name="Arlt P."/>
            <person name="Apel A.K."/>
            <person name="Weber T."/>
            <person name="Nieselt K."/>
            <person name="Hanssen F."/>
            <person name="Czemmel S."/>
            <person name="Nahnsen S."/>
            <person name="Gross H."/>
        </authorList>
    </citation>
    <scope>NUCLEOTIDE SEQUENCE [LARGE SCALE GENOMIC DNA]</scope>
    <source>
        <strain evidence="1 2">ATCC 31962</strain>
    </source>
</reference>
<evidence type="ECO:0000313" key="2">
    <source>
        <dbReference type="Proteomes" id="UP000321323"/>
    </source>
</evidence>
<protein>
    <recommendedName>
        <fullName evidence="3">DUF2570 domain-containing protein</fullName>
    </recommendedName>
</protein>